<dbReference type="GO" id="GO:0004075">
    <property type="term" value="F:biotin carboxylase activity"/>
    <property type="evidence" value="ECO:0007669"/>
    <property type="project" value="UniProtKB-EC"/>
</dbReference>
<sequence length="596" mass="63280">MGLLQVGRVGRVFGKVLIANRGEISVRIVRALREMEIASVAVYSDADREALHVRVADEAYHIGPTPAPQSYLNVGRLIEVAKRSGAGAVHPGYGFLAESAAFARAVEEAGLVWIGPHPKAIEAMGSKVESRRIMAGASVPMVPGTEDSIGSAKEVRLFGEEHGFPVAVKASAGGGGKGFAVARDATEAEGAYSRASREGESYFGDGSVYVEKYLKAPRHVEIQVVRDKHGNAVHLGERDCSIQRRHQKLLEECPSPAIDPQLREAMGRAALAAAEAVGYDNVGTVEFLVEGEGARGEATGGFYFLEMNTRVQVEHPVTEEVTGIDIVKTGVRVAAGEALPFAQDDISWRGHAIEVRLNAEDAARDFAPSPGVVTAYEEPGGPGVRVDSSLRGSGVVAESYDPLFAKLIVRGGDREEALARLGRALAEFRVEGISTTLPFFRAILADEAFASGNYSTGFVAERIEGLKIEPAPAVAPATVPGKNAREVEVEVNGKLFRVKVFGDEGTRDGSGPPRRGRGETRRASASGGAVSAPMQGTIVKVLVTEGQEVEADEPVCTLEAMKMESEVRSHKAGTVSRVRVEAGQTVRSGEPLILVE</sequence>
<comment type="cofactor">
    <cofactor evidence="1">
        <name>biotin</name>
        <dbReference type="ChEBI" id="CHEBI:57586"/>
    </cofactor>
</comment>
<evidence type="ECO:0000256" key="4">
    <source>
        <dbReference type="ARBA" id="ARBA00022741"/>
    </source>
</evidence>
<dbReference type="Pfam" id="PF02786">
    <property type="entry name" value="CPSase_L_D2"/>
    <property type="match status" value="1"/>
</dbReference>
<evidence type="ECO:0000313" key="13">
    <source>
        <dbReference type="EMBL" id="CAA9445925.1"/>
    </source>
</evidence>
<dbReference type="InterPro" id="IPR011054">
    <property type="entry name" value="Rudment_hybrid_motif"/>
</dbReference>
<dbReference type="PROSITE" id="PS50975">
    <property type="entry name" value="ATP_GRASP"/>
    <property type="match status" value="1"/>
</dbReference>
<dbReference type="EMBL" id="CADCVA010000404">
    <property type="protein sequence ID" value="CAA9445925.1"/>
    <property type="molecule type" value="Genomic_DNA"/>
</dbReference>
<dbReference type="PANTHER" id="PTHR18866">
    <property type="entry name" value="CARBOXYLASE:PYRUVATE/ACETYL-COA/PROPIONYL-COA CARBOXYLASE"/>
    <property type="match status" value="1"/>
</dbReference>
<evidence type="ECO:0000256" key="2">
    <source>
        <dbReference type="ARBA" id="ARBA00013263"/>
    </source>
</evidence>
<dbReference type="InterPro" id="IPR016185">
    <property type="entry name" value="PreATP-grasp_dom_sf"/>
</dbReference>
<dbReference type="InterPro" id="IPR011761">
    <property type="entry name" value="ATP-grasp"/>
</dbReference>
<feature type="domain" description="Lipoyl-binding" evidence="10">
    <location>
        <begin position="520"/>
        <end position="596"/>
    </location>
</feature>
<evidence type="ECO:0000256" key="7">
    <source>
        <dbReference type="ARBA" id="ARBA00048501"/>
    </source>
</evidence>
<keyword evidence="5 8" id="KW-0067">ATP-binding</keyword>
<evidence type="ECO:0000256" key="5">
    <source>
        <dbReference type="ARBA" id="ARBA00022840"/>
    </source>
</evidence>
<evidence type="ECO:0000256" key="3">
    <source>
        <dbReference type="ARBA" id="ARBA00022598"/>
    </source>
</evidence>
<dbReference type="SUPFAM" id="SSF51230">
    <property type="entry name" value="Single hybrid motif"/>
    <property type="match status" value="1"/>
</dbReference>
<dbReference type="AlphaFoldDB" id="A0A6J4QPU7"/>
<dbReference type="InterPro" id="IPR050856">
    <property type="entry name" value="Biotin_carboxylase_complex"/>
</dbReference>
<dbReference type="SUPFAM" id="SSF52440">
    <property type="entry name" value="PreATP-grasp domain"/>
    <property type="match status" value="1"/>
</dbReference>
<dbReference type="PROSITE" id="PS00867">
    <property type="entry name" value="CPSASE_2"/>
    <property type="match status" value="1"/>
</dbReference>
<evidence type="ECO:0000256" key="6">
    <source>
        <dbReference type="ARBA" id="ARBA00023267"/>
    </source>
</evidence>
<dbReference type="SMART" id="SM00878">
    <property type="entry name" value="Biotin_carb_C"/>
    <property type="match status" value="1"/>
</dbReference>
<dbReference type="Pfam" id="PF00364">
    <property type="entry name" value="Biotin_lipoyl"/>
    <property type="match status" value="1"/>
</dbReference>
<keyword evidence="3 13" id="KW-0436">Ligase</keyword>
<dbReference type="FunFam" id="3.40.50.20:FF:000010">
    <property type="entry name" value="Propionyl-CoA carboxylase subunit alpha"/>
    <property type="match status" value="1"/>
</dbReference>
<evidence type="ECO:0000256" key="9">
    <source>
        <dbReference type="SAM" id="MobiDB-lite"/>
    </source>
</evidence>
<dbReference type="NCBIfam" id="NF006367">
    <property type="entry name" value="PRK08591.1"/>
    <property type="match status" value="1"/>
</dbReference>
<dbReference type="GO" id="GO:0005524">
    <property type="term" value="F:ATP binding"/>
    <property type="evidence" value="ECO:0007669"/>
    <property type="project" value="UniProtKB-UniRule"/>
</dbReference>
<keyword evidence="6" id="KW-0092">Biotin</keyword>
<dbReference type="GO" id="GO:0046872">
    <property type="term" value="F:metal ion binding"/>
    <property type="evidence" value="ECO:0007669"/>
    <property type="project" value="InterPro"/>
</dbReference>
<comment type="catalytic activity">
    <reaction evidence="7">
        <text>N(6)-biotinyl-L-lysyl-[protein] + hydrogencarbonate + ATP = N(6)-carboxybiotinyl-L-lysyl-[protein] + ADP + phosphate + H(+)</text>
        <dbReference type="Rhea" id="RHEA:13501"/>
        <dbReference type="Rhea" id="RHEA-COMP:10505"/>
        <dbReference type="Rhea" id="RHEA-COMP:10506"/>
        <dbReference type="ChEBI" id="CHEBI:15378"/>
        <dbReference type="ChEBI" id="CHEBI:17544"/>
        <dbReference type="ChEBI" id="CHEBI:30616"/>
        <dbReference type="ChEBI" id="CHEBI:43474"/>
        <dbReference type="ChEBI" id="CHEBI:83144"/>
        <dbReference type="ChEBI" id="CHEBI:83145"/>
        <dbReference type="ChEBI" id="CHEBI:456216"/>
        <dbReference type="EC" id="6.3.4.14"/>
    </reaction>
    <physiologicalReaction direction="left-to-right" evidence="7">
        <dbReference type="Rhea" id="RHEA:13502"/>
    </physiologicalReaction>
</comment>
<organism evidence="13">
    <name type="scientific">uncultured Rubrobacteraceae bacterium</name>
    <dbReference type="NCBI Taxonomy" id="349277"/>
    <lineage>
        <taxon>Bacteria</taxon>
        <taxon>Bacillati</taxon>
        <taxon>Actinomycetota</taxon>
        <taxon>Rubrobacteria</taxon>
        <taxon>Rubrobacterales</taxon>
        <taxon>Rubrobacteraceae</taxon>
        <taxon>environmental samples</taxon>
    </lineage>
</organism>
<dbReference type="CDD" id="cd06850">
    <property type="entry name" value="biotinyl_domain"/>
    <property type="match status" value="1"/>
</dbReference>
<dbReference type="InterPro" id="IPR011764">
    <property type="entry name" value="Biotin_carboxylation_dom"/>
</dbReference>
<evidence type="ECO:0000256" key="8">
    <source>
        <dbReference type="PROSITE-ProRule" id="PRU00409"/>
    </source>
</evidence>
<dbReference type="InterPro" id="IPR000089">
    <property type="entry name" value="Biotin_lipoyl"/>
</dbReference>
<dbReference type="PROSITE" id="PS50968">
    <property type="entry name" value="BIOTINYL_LIPOYL"/>
    <property type="match status" value="1"/>
</dbReference>
<reference evidence="13" key="1">
    <citation type="submission" date="2020-02" db="EMBL/GenBank/DDBJ databases">
        <authorList>
            <person name="Meier V. D."/>
        </authorList>
    </citation>
    <scope>NUCLEOTIDE SEQUENCE</scope>
    <source>
        <strain evidence="13">AVDCRST_MAG82</strain>
    </source>
</reference>
<feature type="domain" description="ATP-grasp" evidence="11">
    <location>
        <begin position="131"/>
        <end position="335"/>
    </location>
</feature>
<name>A0A6J4QPU7_9ACTN</name>
<dbReference type="FunFam" id="2.40.50.100:FF:000003">
    <property type="entry name" value="Acetyl-CoA carboxylase biotin carboxyl carrier protein"/>
    <property type="match status" value="1"/>
</dbReference>
<evidence type="ECO:0000259" key="11">
    <source>
        <dbReference type="PROSITE" id="PS50975"/>
    </source>
</evidence>
<dbReference type="InterPro" id="IPR001882">
    <property type="entry name" value="Biotin_BS"/>
</dbReference>
<dbReference type="SUPFAM" id="SSF56059">
    <property type="entry name" value="Glutathione synthetase ATP-binding domain-like"/>
    <property type="match status" value="1"/>
</dbReference>
<evidence type="ECO:0000259" key="12">
    <source>
        <dbReference type="PROSITE" id="PS50979"/>
    </source>
</evidence>
<dbReference type="PROSITE" id="PS00188">
    <property type="entry name" value="BIOTIN"/>
    <property type="match status" value="1"/>
</dbReference>
<evidence type="ECO:0000259" key="10">
    <source>
        <dbReference type="PROSITE" id="PS50968"/>
    </source>
</evidence>
<feature type="domain" description="Biotin carboxylation" evidence="12">
    <location>
        <begin position="12"/>
        <end position="464"/>
    </location>
</feature>
<dbReference type="SUPFAM" id="SSF51246">
    <property type="entry name" value="Rudiment single hybrid motif"/>
    <property type="match status" value="1"/>
</dbReference>
<dbReference type="PANTHER" id="PTHR18866:SF33">
    <property type="entry name" value="METHYLCROTONOYL-COA CARBOXYLASE SUBUNIT ALPHA, MITOCHONDRIAL-RELATED"/>
    <property type="match status" value="1"/>
</dbReference>
<dbReference type="PROSITE" id="PS00866">
    <property type="entry name" value="CPSASE_1"/>
    <property type="match status" value="1"/>
</dbReference>
<dbReference type="InterPro" id="IPR011053">
    <property type="entry name" value="Single_hybrid_motif"/>
</dbReference>
<gene>
    <name evidence="13" type="ORF">AVDCRST_MAG82-3319</name>
</gene>
<keyword evidence="4 8" id="KW-0547">Nucleotide-binding</keyword>
<dbReference type="EC" id="6.3.4.14" evidence="2"/>
<proteinExistence type="predicted"/>
<dbReference type="Pfam" id="PF00289">
    <property type="entry name" value="Biotin_carb_N"/>
    <property type="match status" value="1"/>
</dbReference>
<dbReference type="Pfam" id="PF02785">
    <property type="entry name" value="Biotin_carb_C"/>
    <property type="match status" value="1"/>
</dbReference>
<dbReference type="InterPro" id="IPR005482">
    <property type="entry name" value="Biotin_COase_C"/>
</dbReference>
<evidence type="ECO:0000256" key="1">
    <source>
        <dbReference type="ARBA" id="ARBA00001953"/>
    </source>
</evidence>
<protein>
    <recommendedName>
        <fullName evidence="2">biotin carboxylase</fullName>
        <ecNumber evidence="2">6.3.4.14</ecNumber>
    </recommendedName>
</protein>
<dbReference type="PROSITE" id="PS50979">
    <property type="entry name" value="BC"/>
    <property type="match status" value="1"/>
</dbReference>
<dbReference type="InterPro" id="IPR005479">
    <property type="entry name" value="CPAse_ATP-bd"/>
</dbReference>
<dbReference type="Gene3D" id="3.30.470.20">
    <property type="entry name" value="ATP-grasp fold, B domain"/>
    <property type="match status" value="1"/>
</dbReference>
<accession>A0A6J4QPU7</accession>
<dbReference type="InterPro" id="IPR005481">
    <property type="entry name" value="BC-like_N"/>
</dbReference>
<dbReference type="Gene3D" id="2.40.50.100">
    <property type="match status" value="1"/>
</dbReference>
<feature type="region of interest" description="Disordered" evidence="9">
    <location>
        <begin position="502"/>
        <end position="530"/>
    </location>
</feature>